<keyword evidence="2" id="KW-1185">Reference proteome</keyword>
<dbReference type="EMBL" id="UYRW01012409">
    <property type="protein sequence ID" value="VDN00222.1"/>
    <property type="molecule type" value="Genomic_DNA"/>
</dbReference>
<evidence type="ECO:0000313" key="1">
    <source>
        <dbReference type="EMBL" id="VDN00222.1"/>
    </source>
</evidence>
<accession>A0A182EXI5</accession>
<reference evidence="3" key="1">
    <citation type="submission" date="2016-06" db="UniProtKB">
        <authorList>
            <consortium name="WormBaseParasite"/>
        </authorList>
    </citation>
    <scope>IDENTIFICATION</scope>
</reference>
<dbReference type="Proteomes" id="UP000271087">
    <property type="component" value="Unassembled WGS sequence"/>
</dbReference>
<evidence type="ECO:0000313" key="3">
    <source>
        <dbReference type="WBParaSite" id="nOo.2.0.1.t12888-RA"/>
    </source>
</evidence>
<organism evidence="3">
    <name type="scientific">Onchocerca ochengi</name>
    <name type="common">Filarial nematode worm</name>
    <dbReference type="NCBI Taxonomy" id="42157"/>
    <lineage>
        <taxon>Eukaryota</taxon>
        <taxon>Metazoa</taxon>
        <taxon>Ecdysozoa</taxon>
        <taxon>Nematoda</taxon>
        <taxon>Chromadorea</taxon>
        <taxon>Rhabditida</taxon>
        <taxon>Spirurina</taxon>
        <taxon>Spiruromorpha</taxon>
        <taxon>Filarioidea</taxon>
        <taxon>Onchocercidae</taxon>
        <taxon>Onchocerca</taxon>
    </lineage>
</organism>
<gene>
    <name evidence="1" type="ORF">NOO_LOCUS12888</name>
</gene>
<dbReference type="WBParaSite" id="nOo.2.0.1.t12888-RA">
    <property type="protein sequence ID" value="nOo.2.0.1.t12888-RA"/>
    <property type="gene ID" value="nOo.2.0.1.g12888"/>
</dbReference>
<sequence length="41" mass="4629">MIKNDCDTAEWLLIRQAQSEGIIGLDYMRTLSIESDNGTVK</sequence>
<proteinExistence type="predicted"/>
<reference evidence="1 2" key="2">
    <citation type="submission" date="2018-08" db="EMBL/GenBank/DDBJ databases">
        <authorList>
            <person name="Laetsch R D."/>
            <person name="Stevens L."/>
            <person name="Kumar S."/>
            <person name="Blaxter L. M."/>
        </authorList>
    </citation>
    <scope>NUCLEOTIDE SEQUENCE [LARGE SCALE GENOMIC DNA]</scope>
</reference>
<evidence type="ECO:0000313" key="2">
    <source>
        <dbReference type="Proteomes" id="UP000271087"/>
    </source>
</evidence>
<dbReference type="AlphaFoldDB" id="A0A182EXI5"/>
<protein>
    <submittedName>
        <fullName evidence="3">Bacteriophage protein</fullName>
    </submittedName>
</protein>
<name>A0A182EXI5_ONCOC</name>